<organism evidence="2 3">
    <name type="scientific">Gottschalkia purinilytica</name>
    <name type="common">Clostridium purinilyticum</name>
    <dbReference type="NCBI Taxonomy" id="1503"/>
    <lineage>
        <taxon>Bacteria</taxon>
        <taxon>Bacillati</taxon>
        <taxon>Bacillota</taxon>
        <taxon>Tissierellia</taxon>
        <taxon>Tissierellales</taxon>
        <taxon>Gottschalkiaceae</taxon>
        <taxon>Gottschalkia</taxon>
    </lineage>
</organism>
<dbReference type="Gene3D" id="3.30.1380.10">
    <property type="match status" value="1"/>
</dbReference>
<name>A0A0L0WF40_GOTPU</name>
<reference evidence="3" key="1">
    <citation type="submission" date="2015-07" db="EMBL/GenBank/DDBJ databases">
        <title>Draft genome sequence of the purine-degrading Gottschalkia purinilyticum DSM 1384 (formerly Clostridium purinilyticum).</title>
        <authorList>
            <person name="Poehlein A."/>
            <person name="Schiel-Bengelsdorf B."/>
            <person name="Bengelsdorf F.R."/>
            <person name="Daniel R."/>
            <person name="Duerre P."/>
        </authorList>
    </citation>
    <scope>NUCLEOTIDE SEQUENCE [LARGE SCALE GENOMIC DNA]</scope>
    <source>
        <strain evidence="3">DSM 1384</strain>
    </source>
</reference>
<comment type="caution">
    <text evidence="2">The sequence shown here is derived from an EMBL/GenBank/DDBJ whole genome shotgun (WGS) entry which is preliminary data.</text>
</comment>
<dbReference type="AlphaFoldDB" id="A0A0L0WF40"/>
<dbReference type="InterPro" id="IPR009045">
    <property type="entry name" value="Zn_M74/Hedgehog-like"/>
</dbReference>
<dbReference type="PATRIC" id="fig|1503.3.peg.1071"/>
<dbReference type="RefSeq" id="WP_050353763.1">
    <property type="nucleotide sequence ID" value="NZ_LGSS01000001.1"/>
</dbReference>
<dbReference type="Pfam" id="PF13539">
    <property type="entry name" value="Peptidase_M15_4"/>
    <property type="match status" value="1"/>
</dbReference>
<protein>
    <submittedName>
        <fullName evidence="2">D-alanyl-D-alanine carboxypeptidase</fullName>
    </submittedName>
</protein>
<keyword evidence="2" id="KW-0645">Protease</keyword>
<sequence length="255" mass="29989">MKNKFIKIIVLALIILAAYEVSVVLKGNVGIKKNHEGKELYRKDKYEVEKRLKVKERKVNKSIDEEFTYQSIPEEIKKKMIGLSWHENNNISLDDLSYIKVLHWGFDNKIHKGELVVHNKVSKEIVDIFKELYYVKYPIDKIKIIDEYEANDKLSMEDNNTSAFCYRNIASGSNNISKHAYGVAIDINPVQNPYINKDKILPISSKDYIDRSNVRKGMIVKDDALYLAFKKRGWIWGGEWKYIKDYQHFEKNIDY</sequence>
<evidence type="ECO:0000313" key="3">
    <source>
        <dbReference type="Proteomes" id="UP000037267"/>
    </source>
</evidence>
<gene>
    <name evidence="2" type="ORF">CLPU_1c02000</name>
</gene>
<dbReference type="OrthoDB" id="9799970at2"/>
<evidence type="ECO:0000259" key="1">
    <source>
        <dbReference type="Pfam" id="PF13539"/>
    </source>
</evidence>
<feature type="domain" description="Peptidase M15C" evidence="1">
    <location>
        <begin position="172"/>
        <end position="251"/>
    </location>
</feature>
<proteinExistence type="predicted"/>
<dbReference type="STRING" id="1503.CLPU_1c02000"/>
<dbReference type="InterPro" id="IPR039561">
    <property type="entry name" value="Peptidase_M15C"/>
</dbReference>
<dbReference type="Proteomes" id="UP000037267">
    <property type="component" value="Unassembled WGS sequence"/>
</dbReference>
<accession>A0A0L0WF40</accession>
<evidence type="ECO:0000313" key="2">
    <source>
        <dbReference type="EMBL" id="KNF10035.1"/>
    </source>
</evidence>
<keyword evidence="2" id="KW-0121">Carboxypeptidase</keyword>
<dbReference type="EMBL" id="LGSS01000001">
    <property type="protein sequence ID" value="KNF10035.1"/>
    <property type="molecule type" value="Genomic_DNA"/>
</dbReference>
<keyword evidence="2" id="KW-0378">Hydrolase</keyword>
<dbReference type="SUPFAM" id="SSF55166">
    <property type="entry name" value="Hedgehog/DD-peptidase"/>
    <property type="match status" value="1"/>
</dbReference>
<dbReference type="GO" id="GO:0004180">
    <property type="term" value="F:carboxypeptidase activity"/>
    <property type="evidence" value="ECO:0007669"/>
    <property type="project" value="UniProtKB-KW"/>
</dbReference>
<keyword evidence="3" id="KW-1185">Reference proteome</keyword>